<gene>
    <name evidence="3" type="primary">6040917</name>
    <name evidence="2" type="ORF">CpipJ_CPIJ008677</name>
</gene>
<dbReference type="InParanoid" id="B0WNG1"/>
<dbReference type="FunFam" id="1.20.5.190:FF:000055">
    <property type="entry name" value="Putative microtubule-associated protein futsch"/>
    <property type="match status" value="1"/>
</dbReference>
<dbReference type="PROSITE" id="PS50096">
    <property type="entry name" value="IQ"/>
    <property type="match status" value="3"/>
</dbReference>
<feature type="compositionally biased region" description="Low complexity" evidence="1">
    <location>
        <begin position="47"/>
        <end position="57"/>
    </location>
</feature>
<dbReference type="eggNOG" id="ENOG502SARE">
    <property type="taxonomic scope" value="Eukaryota"/>
</dbReference>
<dbReference type="AlphaFoldDB" id="B0WNG1"/>
<dbReference type="Gene3D" id="1.20.5.190">
    <property type="match status" value="2"/>
</dbReference>
<name>B0WNG1_CULQU</name>
<proteinExistence type="predicted"/>
<feature type="region of interest" description="Disordered" evidence="1">
    <location>
        <begin position="46"/>
        <end position="120"/>
    </location>
</feature>
<evidence type="ECO:0000313" key="4">
    <source>
        <dbReference type="Proteomes" id="UP000002320"/>
    </source>
</evidence>
<dbReference type="STRING" id="7176.B0WNG1"/>
<evidence type="ECO:0000313" key="2">
    <source>
        <dbReference type="EMBL" id="EDS31615.1"/>
    </source>
</evidence>
<accession>B0WNG1</accession>
<dbReference type="PANTHER" id="PTHR10699">
    <property type="entry name" value="NEUROMODULIN"/>
    <property type="match status" value="1"/>
</dbReference>
<dbReference type="VEuPathDB" id="VectorBase:CQUJHB017345"/>
<dbReference type="PANTHER" id="PTHR10699:SF11">
    <property type="entry name" value="IGLOO, ISOFORM A"/>
    <property type="match status" value="1"/>
</dbReference>
<dbReference type="EnsemblMetazoa" id="CPIJ008677-RA">
    <property type="protein sequence ID" value="CPIJ008677-PA"/>
    <property type="gene ID" value="CPIJ008677"/>
</dbReference>
<dbReference type="OrthoDB" id="252964at2759"/>
<dbReference type="CDD" id="cd23767">
    <property type="entry name" value="IQCD"/>
    <property type="match status" value="1"/>
</dbReference>
<evidence type="ECO:0000256" key="1">
    <source>
        <dbReference type="SAM" id="MobiDB-lite"/>
    </source>
</evidence>
<dbReference type="FunCoup" id="B0WNG1">
    <property type="interactions" value="2"/>
</dbReference>
<evidence type="ECO:0000313" key="3">
    <source>
        <dbReference type="EnsemblMetazoa" id="CPIJ008677-PA"/>
    </source>
</evidence>
<organism>
    <name type="scientific">Culex quinquefasciatus</name>
    <name type="common">Southern house mosquito</name>
    <name type="synonym">Culex pungens</name>
    <dbReference type="NCBI Taxonomy" id="7176"/>
    <lineage>
        <taxon>Eukaryota</taxon>
        <taxon>Metazoa</taxon>
        <taxon>Ecdysozoa</taxon>
        <taxon>Arthropoda</taxon>
        <taxon>Hexapoda</taxon>
        <taxon>Insecta</taxon>
        <taxon>Pterygota</taxon>
        <taxon>Neoptera</taxon>
        <taxon>Endopterygota</taxon>
        <taxon>Diptera</taxon>
        <taxon>Nematocera</taxon>
        <taxon>Culicoidea</taxon>
        <taxon>Culicidae</taxon>
        <taxon>Culicinae</taxon>
        <taxon>Culicini</taxon>
        <taxon>Culex</taxon>
        <taxon>Culex</taxon>
    </lineage>
</organism>
<dbReference type="InterPro" id="IPR027417">
    <property type="entry name" value="P-loop_NTPase"/>
</dbReference>
<dbReference type="SUPFAM" id="SSF52540">
    <property type="entry name" value="P-loop containing nucleoside triphosphate hydrolases"/>
    <property type="match status" value="1"/>
</dbReference>
<dbReference type="GO" id="GO:0005516">
    <property type="term" value="F:calmodulin binding"/>
    <property type="evidence" value="ECO:0007669"/>
    <property type="project" value="TreeGrafter"/>
</dbReference>
<dbReference type="OMA" id="EDRCATK"/>
<dbReference type="KEGG" id="cqu:CpipJ_CPIJ008677"/>
<dbReference type="HOGENOM" id="CLU_101130_1_0_1"/>
<dbReference type="Proteomes" id="UP000002320">
    <property type="component" value="Unassembled WGS sequence"/>
</dbReference>
<dbReference type="InterPro" id="IPR000048">
    <property type="entry name" value="IQ_motif_EF-hand-BS"/>
</dbReference>
<dbReference type="VEuPathDB" id="VectorBase:CPIJ008677"/>
<dbReference type="EMBL" id="DS232010">
    <property type="protein sequence ID" value="EDS31615.1"/>
    <property type="molecule type" value="Genomic_DNA"/>
</dbReference>
<reference evidence="3" key="2">
    <citation type="submission" date="2020-05" db="UniProtKB">
        <authorList>
            <consortium name="EnsemblMetazoa"/>
        </authorList>
    </citation>
    <scope>IDENTIFICATION</scope>
    <source>
        <strain evidence="3">JHB</strain>
    </source>
</reference>
<protein>
    <submittedName>
        <fullName evidence="2 3">Uncharacterized protein</fullName>
    </submittedName>
</protein>
<sequence length="164" mass="17492">MTAQSELVFHSPGVETKEPEVTTLNRCTALETLVDGLRPIVNEMHIHPASPNSASSHSSEEDAATKIQAGFRGYRVRKAIRNQKPGGSTSNATGSGGPSGASGPQTRGKKSAASLEDKSATKIQAGVRGFLVRKRQKTATEAATKIQASFRGFKTRKDLTKKEK</sequence>
<dbReference type="Pfam" id="PF00612">
    <property type="entry name" value="IQ"/>
    <property type="match status" value="3"/>
</dbReference>
<dbReference type="SMART" id="SM00015">
    <property type="entry name" value="IQ"/>
    <property type="match status" value="3"/>
</dbReference>
<keyword evidence="4" id="KW-1185">Reference proteome</keyword>
<reference evidence="2" key="1">
    <citation type="submission" date="2007-03" db="EMBL/GenBank/DDBJ databases">
        <title>Annotation of Culex pipiens quinquefasciatus.</title>
        <authorList>
            <consortium name="The Broad Institute Genome Sequencing Platform"/>
            <person name="Atkinson P.W."/>
            <person name="Hemingway J."/>
            <person name="Christensen B.M."/>
            <person name="Higgs S."/>
            <person name="Kodira C."/>
            <person name="Hannick L."/>
            <person name="Megy K."/>
            <person name="O'Leary S."/>
            <person name="Pearson M."/>
            <person name="Haas B.J."/>
            <person name="Mauceli E."/>
            <person name="Wortman J.R."/>
            <person name="Lee N.H."/>
            <person name="Guigo R."/>
            <person name="Stanke M."/>
            <person name="Alvarado L."/>
            <person name="Amedeo P."/>
            <person name="Antoine C.H."/>
            <person name="Arensburger P."/>
            <person name="Bidwell S.L."/>
            <person name="Crawford M."/>
            <person name="Camaro F."/>
            <person name="Devon K."/>
            <person name="Engels R."/>
            <person name="Hammond M."/>
            <person name="Howarth C."/>
            <person name="Koehrsen M."/>
            <person name="Lawson D."/>
            <person name="Montgomery P."/>
            <person name="Nene V."/>
            <person name="Nusbaum C."/>
            <person name="Puiu D."/>
            <person name="Romero-Severson J."/>
            <person name="Severson D.W."/>
            <person name="Shumway M."/>
            <person name="Sisk P."/>
            <person name="Stolte C."/>
            <person name="Zeng Q."/>
            <person name="Eisenstadt E."/>
            <person name="Fraser-Liggett C."/>
            <person name="Strausberg R."/>
            <person name="Galagan J."/>
            <person name="Birren B."/>
            <person name="Collins F.H."/>
        </authorList>
    </citation>
    <scope>NUCLEOTIDE SEQUENCE [LARGE SCALE GENOMIC DNA]</scope>
    <source>
        <strain evidence="2">JHB</strain>
    </source>
</reference>